<dbReference type="InterPro" id="IPR036409">
    <property type="entry name" value="Aldolase_II/adducin_N_sf"/>
</dbReference>
<dbReference type="Pfam" id="PF00596">
    <property type="entry name" value="Aldolase_II"/>
    <property type="match status" value="2"/>
</dbReference>
<evidence type="ECO:0000256" key="1">
    <source>
        <dbReference type="ARBA" id="ARBA00022723"/>
    </source>
</evidence>
<organism evidence="4 5">
    <name type="scientific">Mogibacterium timidum</name>
    <dbReference type="NCBI Taxonomy" id="35519"/>
    <lineage>
        <taxon>Bacteria</taxon>
        <taxon>Bacillati</taxon>
        <taxon>Bacillota</taxon>
        <taxon>Clostridia</taxon>
        <taxon>Peptostreptococcales</taxon>
        <taxon>Anaerovoracaceae</taxon>
        <taxon>Mogibacterium</taxon>
    </lineage>
</organism>
<evidence type="ECO:0000313" key="5">
    <source>
        <dbReference type="Proteomes" id="UP000526307"/>
    </source>
</evidence>
<protein>
    <submittedName>
        <fullName evidence="4">Class II aldolase/adducin family protein</fullName>
    </submittedName>
</protein>
<keyword evidence="1" id="KW-0479">Metal-binding</keyword>
<gene>
    <name evidence="4" type="ORF">HW270_04070</name>
</gene>
<dbReference type="PANTHER" id="PTHR22789">
    <property type="entry name" value="FUCULOSE PHOSPHATE ALDOLASE"/>
    <property type="match status" value="1"/>
</dbReference>
<reference evidence="4 5" key="1">
    <citation type="submission" date="2020-06" db="EMBL/GenBank/DDBJ databases">
        <title>Mogibacterium timidum strain W9173 genomic sequence.</title>
        <authorList>
            <person name="Wade W.G."/>
            <person name="Johnston C.D."/>
            <person name="Chen T."/>
            <person name="Dewhirst F.E."/>
        </authorList>
    </citation>
    <scope>NUCLEOTIDE SEQUENCE [LARGE SCALE GENOMIC DNA]</scope>
    <source>
        <strain evidence="4 5">W9173</strain>
    </source>
</reference>
<dbReference type="EMBL" id="JABXYR010000001">
    <property type="protein sequence ID" value="NWO23257.1"/>
    <property type="molecule type" value="Genomic_DNA"/>
</dbReference>
<dbReference type="GO" id="GO:0016832">
    <property type="term" value="F:aldehyde-lyase activity"/>
    <property type="evidence" value="ECO:0007669"/>
    <property type="project" value="TreeGrafter"/>
</dbReference>
<dbReference type="GO" id="GO:0019323">
    <property type="term" value="P:pentose catabolic process"/>
    <property type="evidence" value="ECO:0007669"/>
    <property type="project" value="TreeGrafter"/>
</dbReference>
<dbReference type="Gene3D" id="3.40.225.10">
    <property type="entry name" value="Class II aldolase/adducin N-terminal domain"/>
    <property type="match status" value="2"/>
</dbReference>
<dbReference type="AlphaFoldDB" id="A0A7Y9B0U7"/>
<proteinExistence type="predicted"/>
<dbReference type="InterPro" id="IPR001303">
    <property type="entry name" value="Aldolase_II/adducin_N"/>
</dbReference>
<dbReference type="Proteomes" id="UP000526307">
    <property type="component" value="Unassembled WGS sequence"/>
</dbReference>
<accession>A0A7Y9B0U7</accession>
<feature type="domain" description="Class II aldolase/adducin N-terminal" evidence="3">
    <location>
        <begin position="213"/>
        <end position="389"/>
    </location>
</feature>
<sequence length="404" mass="44779">MNEIQARELIVKYSSDFTDRYTKGYGSIIIRVDNDTYLMSKPGLVLDTIKNSDIRLYDIKTGDAGKLLSSRRDINVMIFACTEPSALYSSTAKLMKPALYDLAGLVGQDVRVAEDTTSKQLLAALKNRSGCLVRGKGIFSVSDNMKDAVSIVKIIEKSIEAEMYGSKIGGIKHLTDEEAIRTNRIHNSMYSNVNSDGQVDFVNISQDEFKIRNDMIDCSHKLKYLGLFHGSWGNMSVRLNSQEMLITPSAMEYVNIRTEDIVKVDINTLEYEHIQRVPSSEFDLHAAIYRAHPEWNAIIRTHSHGLSVFAAAQAGFRISDPGLHAILGDVSASKHVEPHTPEFIDSVLTALENNSICVIANRGPIFCAENLDDASVMADAIEETACNMLGYGESLIKSDLPEDN</sequence>
<keyword evidence="2" id="KW-0456">Lyase</keyword>
<dbReference type="GO" id="GO:0046872">
    <property type="term" value="F:metal ion binding"/>
    <property type="evidence" value="ECO:0007669"/>
    <property type="project" value="UniProtKB-KW"/>
</dbReference>
<dbReference type="GO" id="GO:0005829">
    <property type="term" value="C:cytosol"/>
    <property type="evidence" value="ECO:0007669"/>
    <property type="project" value="TreeGrafter"/>
</dbReference>
<dbReference type="SUPFAM" id="SSF53639">
    <property type="entry name" value="AraD/HMP-PK domain-like"/>
    <property type="match status" value="2"/>
</dbReference>
<name>A0A7Y9B0U7_9FIRM</name>
<evidence type="ECO:0000313" key="4">
    <source>
        <dbReference type="EMBL" id="NWO23257.1"/>
    </source>
</evidence>
<comment type="caution">
    <text evidence="4">The sequence shown here is derived from an EMBL/GenBank/DDBJ whole genome shotgun (WGS) entry which is preliminary data.</text>
</comment>
<dbReference type="RefSeq" id="WP_178978414.1">
    <property type="nucleotide sequence ID" value="NZ_CALIBD010000058.1"/>
</dbReference>
<dbReference type="InterPro" id="IPR050197">
    <property type="entry name" value="Aldolase_class_II_sugar_metab"/>
</dbReference>
<evidence type="ECO:0000256" key="2">
    <source>
        <dbReference type="ARBA" id="ARBA00023239"/>
    </source>
</evidence>
<dbReference type="SMART" id="SM01007">
    <property type="entry name" value="Aldolase_II"/>
    <property type="match status" value="1"/>
</dbReference>
<dbReference type="PANTHER" id="PTHR22789:SF0">
    <property type="entry name" value="3-OXO-TETRONATE 4-PHOSPHATE DECARBOXYLASE-RELATED"/>
    <property type="match status" value="1"/>
</dbReference>
<keyword evidence="5" id="KW-1185">Reference proteome</keyword>
<evidence type="ECO:0000259" key="3">
    <source>
        <dbReference type="SMART" id="SM01007"/>
    </source>
</evidence>